<accession>A0A1H6JXH2</accession>
<evidence type="ECO:0000313" key="3">
    <source>
        <dbReference type="EMBL" id="SEH64045.1"/>
    </source>
</evidence>
<gene>
    <name evidence="3" type="ORF">SAMN05660691_00564</name>
</gene>
<dbReference type="PANTHER" id="PTHR19328">
    <property type="entry name" value="HEDGEHOG-INTERACTING PROTEIN"/>
    <property type="match status" value="1"/>
</dbReference>
<dbReference type="STRING" id="173990.SAMN05660691_00564"/>
<feature type="domain" description="Glucose/Sorbosone dehydrogenase" evidence="2">
    <location>
        <begin position="34"/>
        <end position="366"/>
    </location>
</feature>
<protein>
    <submittedName>
        <fullName evidence="3">Glucose/arabinose dehydrogenase, beta-propeller fold</fullName>
    </submittedName>
</protein>
<dbReference type="SUPFAM" id="SSF50952">
    <property type="entry name" value="Soluble quinoprotein glucose dehydrogenase"/>
    <property type="match status" value="1"/>
</dbReference>
<reference evidence="4" key="1">
    <citation type="submission" date="2016-10" db="EMBL/GenBank/DDBJ databases">
        <authorList>
            <person name="Varghese N."/>
            <person name="Submissions S."/>
        </authorList>
    </citation>
    <scope>NUCLEOTIDE SEQUENCE [LARGE SCALE GENOMIC DNA]</scope>
    <source>
        <strain evidence="4">DSM 17616</strain>
    </source>
</reference>
<sequence>MTRQLYALLLGLVITFLASAQDKLPFQTEEITRFDEPWSMAFLPDGRILVTEKKGRLTIVTQQGEKSQPVGGLPNVDYGGQGGLGDVALHPDFANNKLIYISYAESGEGGVRGAAVARGTMVEGGSSPQLKNLQVIWRQYPKVLGYGHYGHRLLFDNSGYLWISSGDRQKFTPAQDMQSSMGKILRLHDDGSEPKDNPFVNYSDEDPFVGNEAIYSQIWSLGHRNPLGMTFDLTGKLWVLEMGPAGGDELNLIKRGANYGYPEVSDGIHYDGRDIPNHDTRPEFTAPAISWTPVISPADIIVYRGNLFAGWRGDALAAGLSSQGIVRIKFDGESATEVARYNMGARIRKVTESPDGAIWVLEDERGDSKGRLLKLTPVAR</sequence>
<feature type="signal peptide" evidence="1">
    <location>
        <begin position="1"/>
        <end position="20"/>
    </location>
</feature>
<dbReference type="RefSeq" id="WP_092790012.1">
    <property type="nucleotide sequence ID" value="NZ_FNXF01000002.1"/>
</dbReference>
<evidence type="ECO:0000259" key="2">
    <source>
        <dbReference type="Pfam" id="PF07995"/>
    </source>
</evidence>
<dbReference type="PANTHER" id="PTHR19328:SF75">
    <property type="entry name" value="ALDOSE SUGAR DEHYDROGENASE YLII"/>
    <property type="match status" value="1"/>
</dbReference>
<evidence type="ECO:0000313" key="4">
    <source>
        <dbReference type="Proteomes" id="UP000199371"/>
    </source>
</evidence>
<dbReference type="Gene3D" id="2.120.10.30">
    <property type="entry name" value="TolB, C-terminal domain"/>
    <property type="match status" value="1"/>
</dbReference>
<dbReference type="Proteomes" id="UP000199371">
    <property type="component" value="Unassembled WGS sequence"/>
</dbReference>
<evidence type="ECO:0000256" key="1">
    <source>
        <dbReference type="SAM" id="SignalP"/>
    </source>
</evidence>
<dbReference type="InterPro" id="IPR011042">
    <property type="entry name" value="6-blade_b-propeller_TolB-like"/>
</dbReference>
<dbReference type="Pfam" id="PF07995">
    <property type="entry name" value="GSDH"/>
    <property type="match status" value="1"/>
</dbReference>
<dbReference type="InterPro" id="IPR012938">
    <property type="entry name" value="Glc/Sorbosone_DH"/>
</dbReference>
<keyword evidence="1" id="KW-0732">Signal</keyword>
<organism evidence="3 4">
    <name type="scientific">Rheinheimera pacifica</name>
    <dbReference type="NCBI Taxonomy" id="173990"/>
    <lineage>
        <taxon>Bacteria</taxon>
        <taxon>Pseudomonadati</taxon>
        <taxon>Pseudomonadota</taxon>
        <taxon>Gammaproteobacteria</taxon>
        <taxon>Chromatiales</taxon>
        <taxon>Chromatiaceae</taxon>
        <taxon>Rheinheimera</taxon>
    </lineage>
</organism>
<dbReference type="InterPro" id="IPR011041">
    <property type="entry name" value="Quinoprot_gluc/sorb_DH_b-prop"/>
</dbReference>
<dbReference type="OrthoDB" id="9770043at2"/>
<dbReference type="EMBL" id="FNXF01000002">
    <property type="protein sequence ID" value="SEH64045.1"/>
    <property type="molecule type" value="Genomic_DNA"/>
</dbReference>
<name>A0A1H6JXH2_9GAMM</name>
<proteinExistence type="predicted"/>
<keyword evidence="4" id="KW-1185">Reference proteome</keyword>
<feature type="chain" id="PRO_5011610717" evidence="1">
    <location>
        <begin position="21"/>
        <end position="380"/>
    </location>
</feature>
<dbReference type="AlphaFoldDB" id="A0A1H6JXH2"/>